<keyword evidence="3" id="KW-0862">Zinc</keyword>
<dbReference type="InterPro" id="IPR011598">
    <property type="entry name" value="bHLH_dom"/>
</dbReference>
<organism evidence="9 10">
    <name type="scientific">Caenorhabditis remanei</name>
    <name type="common">Caenorhabditis vulgaris</name>
    <dbReference type="NCBI Taxonomy" id="31234"/>
    <lineage>
        <taxon>Eukaryota</taxon>
        <taxon>Metazoa</taxon>
        <taxon>Ecdysozoa</taxon>
        <taxon>Nematoda</taxon>
        <taxon>Chromadorea</taxon>
        <taxon>Rhabditida</taxon>
        <taxon>Rhabditina</taxon>
        <taxon>Rhabditomorpha</taxon>
        <taxon>Rhabditoidea</taxon>
        <taxon>Rhabditidae</taxon>
        <taxon>Peloderinae</taxon>
        <taxon>Caenorhabditis</taxon>
    </lineage>
</organism>
<dbReference type="PANTHER" id="PTHR22716">
    <property type="entry name" value="ETS CLASS TRANSCRIPTION FACTOR-RELATED-RELATED"/>
    <property type="match status" value="1"/>
</dbReference>
<dbReference type="EMBL" id="WUAV01000003">
    <property type="protein sequence ID" value="KAF1762668.1"/>
    <property type="molecule type" value="Genomic_DNA"/>
</dbReference>
<evidence type="ECO:0000256" key="1">
    <source>
        <dbReference type="ARBA" id="ARBA00022723"/>
    </source>
</evidence>
<dbReference type="PANTHER" id="PTHR22716:SF1">
    <property type="entry name" value="ETS CLASS TRANSCRIPTION FACTOR-RELATED"/>
    <property type="match status" value="1"/>
</dbReference>
<evidence type="ECO:0000256" key="6">
    <source>
        <dbReference type="SAM" id="MobiDB-lite"/>
    </source>
</evidence>
<dbReference type="CTD" id="9811139"/>
<dbReference type="GO" id="GO:0046983">
    <property type="term" value="F:protein dimerization activity"/>
    <property type="evidence" value="ECO:0007669"/>
    <property type="project" value="InterPro"/>
</dbReference>
<dbReference type="RefSeq" id="XP_003111840.2">
    <property type="nucleotide sequence ID" value="XM_003111792.2"/>
</dbReference>
<evidence type="ECO:0000256" key="4">
    <source>
        <dbReference type="ARBA" id="ARBA00023125"/>
    </source>
</evidence>
<dbReference type="PROSITE" id="PS50888">
    <property type="entry name" value="BHLH"/>
    <property type="match status" value="1"/>
</dbReference>
<evidence type="ECO:0000313" key="9">
    <source>
        <dbReference type="EMBL" id="KAF1762668.1"/>
    </source>
</evidence>
<dbReference type="GO" id="GO:0003677">
    <property type="term" value="F:DNA binding"/>
    <property type="evidence" value="ECO:0007669"/>
    <property type="project" value="UniProtKB-UniRule"/>
</dbReference>
<dbReference type="GO" id="GO:0040027">
    <property type="term" value="P:negative regulation of vulval development"/>
    <property type="evidence" value="ECO:0007669"/>
    <property type="project" value="InterPro"/>
</dbReference>
<feature type="domain" description="THAP-type" evidence="8">
    <location>
        <begin position="1297"/>
        <end position="1370"/>
    </location>
</feature>
<gene>
    <name evidence="9" type="ORF">GCK72_010930</name>
</gene>
<evidence type="ECO:0000256" key="2">
    <source>
        <dbReference type="ARBA" id="ARBA00022771"/>
    </source>
</evidence>
<dbReference type="Pfam" id="PF00010">
    <property type="entry name" value="HLH"/>
    <property type="match status" value="1"/>
</dbReference>
<reference evidence="9 10" key="1">
    <citation type="submission" date="2019-12" db="EMBL/GenBank/DDBJ databases">
        <title>Chromosome-level assembly of the Caenorhabditis remanei genome.</title>
        <authorList>
            <person name="Teterina A.A."/>
            <person name="Willis J.H."/>
            <person name="Phillips P.C."/>
        </authorList>
    </citation>
    <scope>NUCLEOTIDE SEQUENCE [LARGE SCALE GENOMIC DNA]</scope>
    <source>
        <strain evidence="9 10">PX506</strain>
        <tissue evidence="9">Whole organism</tissue>
    </source>
</reference>
<name>A0A6A5H4M9_CAERE</name>
<dbReference type="GeneID" id="9811139"/>
<dbReference type="InterPro" id="IPR006612">
    <property type="entry name" value="THAP_Znf"/>
</dbReference>
<evidence type="ECO:0000259" key="7">
    <source>
        <dbReference type="PROSITE" id="PS50888"/>
    </source>
</evidence>
<proteinExistence type="predicted"/>
<comment type="caution">
    <text evidence="9">The sequence shown here is derived from an EMBL/GenBank/DDBJ whole genome shotgun (WGS) entry which is preliminary data.</text>
</comment>
<accession>A0A6A5H4M9</accession>
<dbReference type="Pfam" id="PF25375">
    <property type="entry name" value="Lin-15B"/>
    <property type="match status" value="1"/>
</dbReference>
<feature type="domain" description="BHLH" evidence="7">
    <location>
        <begin position="88"/>
        <end position="144"/>
    </location>
</feature>
<dbReference type="SUPFAM" id="SSF53098">
    <property type="entry name" value="Ribonuclease H-like"/>
    <property type="match status" value="1"/>
</dbReference>
<feature type="region of interest" description="Disordered" evidence="6">
    <location>
        <begin position="1415"/>
        <end position="1467"/>
    </location>
</feature>
<keyword evidence="2 5" id="KW-0863">Zinc-finger</keyword>
<evidence type="ECO:0000256" key="3">
    <source>
        <dbReference type="ARBA" id="ARBA00022833"/>
    </source>
</evidence>
<evidence type="ECO:0000313" key="10">
    <source>
        <dbReference type="Proteomes" id="UP000483820"/>
    </source>
</evidence>
<protein>
    <recommendedName>
        <fullName evidence="11">THAP-type domain-containing protein</fullName>
    </recommendedName>
</protein>
<dbReference type="Proteomes" id="UP000483820">
    <property type="component" value="Chromosome III"/>
</dbReference>
<evidence type="ECO:0000259" key="8">
    <source>
        <dbReference type="PROSITE" id="PS50950"/>
    </source>
</evidence>
<dbReference type="InterPro" id="IPR040129">
    <property type="entry name" value="Lin-15B-like"/>
</dbReference>
<dbReference type="InterPro" id="IPR057432">
    <property type="entry name" value="Lin-15A/B-like_dom"/>
</dbReference>
<sequence>MDSISPIVQKEKTRKQLAEERRNNAFIAAVGDIKEELIQRGFGKEEDLGSQPAVLMCVAETLNQVDLKSKYPVEARRKSEGGKMPREKEKMVKATREQMRRNKKNAAIESLREFINRKELGDKPSKRLEQLEVLNTILEHLRTLPANSIVTPPTVQQPFGQFSSSIAPSPTSFFQPRRATGAFDIDSLLQKLAPTAPPQSPGGLPTLVPTPPFVHQDPVSSPVGLTSPKLPDVFPTLPQVPLFNFSLPAPLFPMMPLMDPVRIQMQVQLMRNQNMLQNLMNPIQTVMQTVQQARLTTKPPSLPPPTAIPQVCRPPPAKAKGILRHRTVAPVSEPKVDLDVDPKTTEYLSKFFASTGVPFDTIHSSSFRELVRHLNPNCALPEEDLMFKYVEKQNSLTKPLVNFQKTVGPLGVTIDVAGNADEKYLVFSIHYFDDLYERKNIVYLRKLLLSEVDSEGLLISIRRAVNNQTYSNVKFSSVVCPNYQIYNLISNSGVIKRYHICFYNYISMFIADLMEIDEFWDGLTSLRKFVRYVKSDPELYGRFRRMQLSKKADLDLPIIDEGPWENTFVFLTRCLVLHDTLTEYFERFQQTSYINNSAFNHLIYLQRLMQQCLKYCRELSSSNNTISQIIPAVEGLRQYIQTHDMGYRFQKTIENSLNNCLGYLNQIHVRSRYEMATLMDPRYAYRDIFPPLKWKQIEIRVAEEFVNMDASAEKSFYQDISQMTSIERRNIIMNEFVHYRQVSFVERPEEWDSPFYWWGSRQLHMEHLAVLAREIVATPATSIDASHFFSSGGKFQHLCKKYSSGRLEDCLSVAGINQEFRGRGATVETMTESMLESLNSTAKRLRCTHLSDISGLPYPPLPTMATNGYEIEEKPQHLLDAPLQMGMIPQHRKVKPITGRPIYSSGIDLNNVPKAIRIIQAPLQGKGKVKAPVPPGTVIYPREEQKPVELLEKEVKEEPVIEKVVKEEPLEEESPPKNILEFHQNPSPPPPMTAPMSQQQTRNVTQGVQRTIINRAPPPQYIASHDFVEKFAEQEKFVIKNAQKYPPPVGIRSNIPTPSLNPPEEVKFEDEVFTGRDGDDYNEIYLQAVEIARATKAELRRQKRCNRHCAVCGHLQCQEDLKNVTIDSEKLLIMLGCLYRQEYTLEKAQEFMAKETKTYVCRVHFAETLDEIYSMLRLSRPEDIFNCTLFQIQNVLSTITALRPHISLKQFMLILYNFADRYRHLVETKYDMIGVNNSRYTQSEEGNDVDDEEIIPKEYRQPRKQVLEADQHDGTVKVIEQENFKLPTAKPSEHGDWDNVCCLCSKSGARNGMLRVPRGEDRLARWIEKLGSEFEQRLKSDGENLICRQHFPEAAFSRGRLLKGMIPDAVSEKVEVTYRIHGNNFLKLNEQKSGTDKNARIDLENTEDTRIREMLAHDHDYTPEPSTSSARSTYKRRAESSSSSEDVEDYGEPATRMPRRQAKVASSYEGDYVYDKKYARASFKK</sequence>
<keyword evidence="4 5" id="KW-0238">DNA-binding</keyword>
<dbReference type="GO" id="GO:0008270">
    <property type="term" value="F:zinc ion binding"/>
    <property type="evidence" value="ECO:0007669"/>
    <property type="project" value="UniProtKB-KW"/>
</dbReference>
<dbReference type="SMART" id="SM00980">
    <property type="entry name" value="THAP"/>
    <property type="match status" value="1"/>
</dbReference>
<dbReference type="PROSITE" id="PS50950">
    <property type="entry name" value="ZF_THAP"/>
    <property type="match status" value="1"/>
</dbReference>
<evidence type="ECO:0008006" key="11">
    <source>
        <dbReference type="Google" id="ProtNLM"/>
    </source>
</evidence>
<dbReference type="KEGG" id="crq:GCK72_010930"/>
<keyword evidence="1" id="KW-0479">Metal-binding</keyword>
<dbReference type="SMART" id="SM00692">
    <property type="entry name" value="DM3"/>
    <property type="match status" value="1"/>
</dbReference>
<dbReference type="InterPro" id="IPR012337">
    <property type="entry name" value="RNaseH-like_sf"/>
</dbReference>
<evidence type="ECO:0000256" key="5">
    <source>
        <dbReference type="PROSITE-ProRule" id="PRU00309"/>
    </source>
</evidence>